<dbReference type="Gene3D" id="3.30.70.1820">
    <property type="entry name" value="L1 transposable element, RRM domain"/>
    <property type="match status" value="1"/>
</dbReference>
<dbReference type="Gene3D" id="3.30.250.20">
    <property type="entry name" value="L1 transposable element, C-terminal domain"/>
    <property type="match status" value="1"/>
</dbReference>
<dbReference type="Pfam" id="PF02994">
    <property type="entry name" value="Transposase_22"/>
    <property type="match status" value="1"/>
</dbReference>
<dbReference type="AlphaFoldDB" id="A0A9L0RMH8"/>
<dbReference type="Ensembl" id="ENSECAT00000138536.1">
    <property type="protein sequence ID" value="ENSECAP00000062918.1"/>
    <property type="gene ID" value="ENSECAG00000050151.1"/>
</dbReference>
<dbReference type="GO" id="GO:0032197">
    <property type="term" value="P:retrotransposition"/>
    <property type="evidence" value="ECO:0000318"/>
    <property type="project" value="GO_Central"/>
</dbReference>
<dbReference type="Pfam" id="PF17490">
    <property type="entry name" value="Tnp_22_dsRBD"/>
    <property type="match status" value="1"/>
</dbReference>
<evidence type="ECO:0000313" key="5">
    <source>
        <dbReference type="Proteomes" id="UP000002281"/>
    </source>
</evidence>
<dbReference type="GeneTree" id="ENSGT01150000286982"/>
<evidence type="ECO:0000313" key="4">
    <source>
        <dbReference type="Ensembl" id="ENSECAP00000062918.1"/>
    </source>
</evidence>
<dbReference type="InterPro" id="IPR042566">
    <property type="entry name" value="L1_C"/>
</dbReference>
<evidence type="ECO:0008006" key="6">
    <source>
        <dbReference type="Google" id="ProtNLM"/>
    </source>
</evidence>
<keyword evidence="5" id="KW-1185">Reference proteome</keyword>
<protein>
    <recommendedName>
        <fullName evidence="6">L1 transposable element RRM domain-containing protein</fullName>
    </recommendedName>
</protein>
<feature type="domain" description="L1 transposable element dsRBD-like" evidence="3">
    <location>
        <begin position="106"/>
        <end position="168"/>
    </location>
</feature>
<feature type="domain" description="L1 transposable element RRM" evidence="2">
    <location>
        <begin position="9"/>
        <end position="103"/>
    </location>
</feature>
<dbReference type="FunFam" id="3.30.70.1820:FF:000002">
    <property type="entry name" value="LINE-1 retrotransposable element ORF1 protein"/>
    <property type="match status" value="1"/>
</dbReference>
<proteinExistence type="inferred from homology"/>
<reference evidence="4 5" key="1">
    <citation type="journal article" date="2009" name="Science">
        <title>Genome sequence, comparative analysis, and population genetics of the domestic horse.</title>
        <authorList>
            <consortium name="Broad Institute Genome Sequencing Platform"/>
            <consortium name="Broad Institute Whole Genome Assembly Team"/>
            <person name="Wade C.M."/>
            <person name="Giulotto E."/>
            <person name="Sigurdsson S."/>
            <person name="Zoli M."/>
            <person name="Gnerre S."/>
            <person name="Imsland F."/>
            <person name="Lear T.L."/>
            <person name="Adelson D.L."/>
            <person name="Bailey E."/>
            <person name="Bellone R.R."/>
            <person name="Bloecker H."/>
            <person name="Distl O."/>
            <person name="Edgar R.C."/>
            <person name="Garber M."/>
            <person name="Leeb T."/>
            <person name="Mauceli E."/>
            <person name="MacLeod J.N."/>
            <person name="Penedo M.C.T."/>
            <person name="Raison J.M."/>
            <person name="Sharpe T."/>
            <person name="Vogel J."/>
            <person name="Andersson L."/>
            <person name="Antczak D.F."/>
            <person name="Biagi T."/>
            <person name="Binns M.M."/>
            <person name="Chowdhary B.P."/>
            <person name="Coleman S.J."/>
            <person name="Della Valle G."/>
            <person name="Fryc S."/>
            <person name="Guerin G."/>
            <person name="Hasegawa T."/>
            <person name="Hill E.W."/>
            <person name="Jurka J."/>
            <person name="Kiialainen A."/>
            <person name="Lindgren G."/>
            <person name="Liu J."/>
            <person name="Magnani E."/>
            <person name="Mickelson J.R."/>
            <person name="Murray J."/>
            <person name="Nergadze S.G."/>
            <person name="Onofrio R."/>
            <person name="Pedroni S."/>
            <person name="Piras M.F."/>
            <person name="Raudsepp T."/>
            <person name="Rocchi M."/>
            <person name="Roeed K.H."/>
            <person name="Ryder O.A."/>
            <person name="Searle S."/>
            <person name="Skow L."/>
            <person name="Swinburne J.E."/>
            <person name="Syvaenen A.C."/>
            <person name="Tozaki T."/>
            <person name="Valberg S.J."/>
            <person name="Vaudin M."/>
            <person name="White J.R."/>
            <person name="Zody M.C."/>
            <person name="Lander E.S."/>
            <person name="Lindblad-Toh K."/>
        </authorList>
    </citation>
    <scope>NUCLEOTIDE SEQUENCE [LARGE SCALE GENOMIC DNA]</scope>
    <source>
        <strain evidence="4 5">Thoroughbred</strain>
    </source>
</reference>
<accession>A0A9L0RMH8</accession>
<organism evidence="4 5">
    <name type="scientific">Equus caballus</name>
    <name type="common">Horse</name>
    <dbReference type="NCBI Taxonomy" id="9796"/>
    <lineage>
        <taxon>Eukaryota</taxon>
        <taxon>Metazoa</taxon>
        <taxon>Chordata</taxon>
        <taxon>Craniata</taxon>
        <taxon>Vertebrata</taxon>
        <taxon>Euteleostomi</taxon>
        <taxon>Mammalia</taxon>
        <taxon>Eutheria</taxon>
        <taxon>Laurasiatheria</taxon>
        <taxon>Perissodactyla</taxon>
        <taxon>Equidae</taxon>
        <taxon>Equus</taxon>
    </lineage>
</organism>
<dbReference type="GO" id="GO:0003727">
    <property type="term" value="F:single-stranded RNA binding"/>
    <property type="evidence" value="ECO:0000318"/>
    <property type="project" value="GO_Central"/>
</dbReference>
<sequence length="189" mass="22392">EISDSIRKCNIRIIDIPEGEEKENGADRLFKEIIAENFQNLWNKLEIQVKEANRSPNYINVKRPSPRHIVVKLAKFNNKERILRAVRQRKISYKGTPVRLSADFSAETLQTRTEWNDIFKILKDKNFQPRIFCPPKLSFRCDGQIKSFPDKQKLREFIARCPLQEILKKALIPEKRERGYKTLIKEINR</sequence>
<evidence type="ECO:0000259" key="2">
    <source>
        <dbReference type="Pfam" id="PF02994"/>
    </source>
</evidence>
<dbReference type="Proteomes" id="UP000002281">
    <property type="component" value="Chromosome 9"/>
</dbReference>
<dbReference type="InterPro" id="IPR035300">
    <property type="entry name" value="L1_dsRBD"/>
</dbReference>
<dbReference type="InterPro" id="IPR004244">
    <property type="entry name" value="Transposase_22"/>
</dbReference>
<comment type="similarity">
    <text evidence="1">Belongs to the transposase 22 family.</text>
</comment>
<evidence type="ECO:0000256" key="1">
    <source>
        <dbReference type="ARBA" id="ARBA00061640"/>
    </source>
</evidence>
<reference evidence="4" key="3">
    <citation type="submission" date="2025-09" db="UniProtKB">
        <authorList>
            <consortium name="Ensembl"/>
        </authorList>
    </citation>
    <scope>IDENTIFICATION</scope>
    <source>
        <strain evidence="4">Thoroughbred</strain>
    </source>
</reference>
<dbReference type="InterPro" id="IPR043636">
    <property type="entry name" value="L1_RRM_dom"/>
</dbReference>
<dbReference type="PANTHER" id="PTHR11505">
    <property type="entry name" value="L1 TRANSPOSABLE ELEMENT-RELATED"/>
    <property type="match status" value="1"/>
</dbReference>
<dbReference type="GO" id="GO:1990904">
    <property type="term" value="C:ribonucleoprotein complex"/>
    <property type="evidence" value="ECO:0000318"/>
    <property type="project" value="GO_Central"/>
</dbReference>
<reference evidence="4" key="2">
    <citation type="submission" date="2025-08" db="UniProtKB">
        <authorList>
            <consortium name="Ensembl"/>
        </authorList>
    </citation>
    <scope>IDENTIFICATION</scope>
    <source>
        <strain evidence="4">Thoroughbred</strain>
    </source>
</reference>
<name>A0A9L0RMH8_HORSE</name>
<evidence type="ECO:0000259" key="3">
    <source>
        <dbReference type="Pfam" id="PF17490"/>
    </source>
</evidence>